<sequence>MHTSGSPLSSAHSDEPTTTAADVLRTTSCILTPLPVHNHLSDPYIHLGCSPAAYSNSSCAPLYSSIPPHLDQIDSLSFLPTTLRINSSFINPFETSFDIPTSHCSASFIKGPIVPSVAFPSGFQLLPSSLSSSLPSTDRPSSLVSLNTPFSLSGSAYTMLQSGLTRCLSTQSHVGSADIVSPGILQSVTPPILAAMPHTLLSSSSTKILCPSSSGLHSDSFTQSAEQTVSPSQALNENSDFASLSGLNLGLKVPSGRNETGGMLLISVSLVFVK</sequence>
<dbReference type="Proteomes" id="UP000784294">
    <property type="component" value="Unassembled WGS sequence"/>
</dbReference>
<name>A0A448XQL2_9PLAT</name>
<comment type="caution">
    <text evidence="1">The sequence shown here is derived from an EMBL/GenBank/DDBJ whole genome shotgun (WGS) entry which is preliminary data.</text>
</comment>
<protein>
    <submittedName>
        <fullName evidence="1">Uncharacterized protein</fullName>
    </submittedName>
</protein>
<accession>A0A448XQL2</accession>
<organism evidence="1 2">
    <name type="scientific">Protopolystoma xenopodis</name>
    <dbReference type="NCBI Taxonomy" id="117903"/>
    <lineage>
        <taxon>Eukaryota</taxon>
        <taxon>Metazoa</taxon>
        <taxon>Spiralia</taxon>
        <taxon>Lophotrochozoa</taxon>
        <taxon>Platyhelminthes</taxon>
        <taxon>Monogenea</taxon>
        <taxon>Polyopisthocotylea</taxon>
        <taxon>Polystomatidea</taxon>
        <taxon>Polystomatidae</taxon>
        <taxon>Protopolystoma</taxon>
    </lineage>
</organism>
<dbReference type="AlphaFoldDB" id="A0A448XQL2"/>
<dbReference type="EMBL" id="CAAALY010274364">
    <property type="protein sequence ID" value="VEL42428.1"/>
    <property type="molecule type" value="Genomic_DNA"/>
</dbReference>
<evidence type="ECO:0000313" key="1">
    <source>
        <dbReference type="EMBL" id="VEL42428.1"/>
    </source>
</evidence>
<reference evidence="1" key="1">
    <citation type="submission" date="2018-11" db="EMBL/GenBank/DDBJ databases">
        <authorList>
            <consortium name="Pathogen Informatics"/>
        </authorList>
    </citation>
    <scope>NUCLEOTIDE SEQUENCE</scope>
</reference>
<gene>
    <name evidence="1" type="ORF">PXEA_LOCUS35868</name>
</gene>
<keyword evidence="2" id="KW-1185">Reference proteome</keyword>
<evidence type="ECO:0000313" key="2">
    <source>
        <dbReference type="Proteomes" id="UP000784294"/>
    </source>
</evidence>
<proteinExistence type="predicted"/>